<protein>
    <submittedName>
        <fullName evidence="1">CLUMA_CG019819, isoform A</fullName>
    </submittedName>
</protein>
<keyword evidence="2" id="KW-1185">Reference proteome</keyword>
<organism evidence="1 2">
    <name type="scientific">Clunio marinus</name>
    <dbReference type="NCBI Taxonomy" id="568069"/>
    <lineage>
        <taxon>Eukaryota</taxon>
        <taxon>Metazoa</taxon>
        <taxon>Ecdysozoa</taxon>
        <taxon>Arthropoda</taxon>
        <taxon>Hexapoda</taxon>
        <taxon>Insecta</taxon>
        <taxon>Pterygota</taxon>
        <taxon>Neoptera</taxon>
        <taxon>Endopterygota</taxon>
        <taxon>Diptera</taxon>
        <taxon>Nematocera</taxon>
        <taxon>Chironomoidea</taxon>
        <taxon>Chironomidae</taxon>
        <taxon>Clunio</taxon>
    </lineage>
</organism>
<name>A0A1J1J2B1_9DIPT</name>
<evidence type="ECO:0000313" key="2">
    <source>
        <dbReference type="Proteomes" id="UP000183832"/>
    </source>
</evidence>
<evidence type="ECO:0000313" key="1">
    <source>
        <dbReference type="EMBL" id="CRL06480.1"/>
    </source>
</evidence>
<gene>
    <name evidence="1" type="ORF">CLUMA_CG019819</name>
</gene>
<accession>A0A1J1J2B1</accession>
<reference evidence="1 2" key="1">
    <citation type="submission" date="2015-04" db="EMBL/GenBank/DDBJ databases">
        <authorList>
            <person name="Syromyatnikov M.Y."/>
            <person name="Popov V.N."/>
        </authorList>
    </citation>
    <scope>NUCLEOTIDE SEQUENCE [LARGE SCALE GENOMIC DNA]</scope>
</reference>
<proteinExistence type="predicted"/>
<dbReference type="AlphaFoldDB" id="A0A1J1J2B1"/>
<sequence length="157" mass="18141">MFTCALPLLCVIKRKQLEEEKKATMYILKLKRTRATNAWVVEESSARQNPSKPIKCGNRILSSAFEATSIVTKYFHKSHARKTIKIKAHETRGREQKSFQHYGKISGVFVSENILSKGFVFFTLKVSSALENFQLQPLILIQLMRYKLQIEFSFLIP</sequence>
<dbReference type="EMBL" id="CVRI01000067">
    <property type="protein sequence ID" value="CRL06480.1"/>
    <property type="molecule type" value="Genomic_DNA"/>
</dbReference>
<dbReference type="Proteomes" id="UP000183832">
    <property type="component" value="Unassembled WGS sequence"/>
</dbReference>